<dbReference type="OrthoDB" id="10255174at2759"/>
<dbReference type="SUPFAM" id="SSF52129">
    <property type="entry name" value="Caspase-like"/>
    <property type="match status" value="1"/>
</dbReference>
<evidence type="ECO:0000259" key="5">
    <source>
        <dbReference type="Pfam" id="PF00656"/>
    </source>
</evidence>
<dbReference type="InterPro" id="IPR011600">
    <property type="entry name" value="Pept_C14_caspase"/>
</dbReference>
<dbReference type="Gene3D" id="3.40.50.1460">
    <property type="match status" value="1"/>
</dbReference>
<evidence type="ECO:0000313" key="7">
    <source>
        <dbReference type="Proteomes" id="UP000076532"/>
    </source>
</evidence>
<comment type="similarity">
    <text evidence="1">Belongs to the peptidase C14B family.</text>
</comment>
<sequence length="876" mass="97166">MSVFYAHLYNACLPYYSDLYDAHMWVLQTSDNNSRRVVAVFANRKVADEWWHAVLNAPPILSNNIQRISPQVYNYDGSVCHISLFFKEPQFQSVADKFRGRMFLTVEIAKSVGSEMDLSSPPMDNIAISNGHTPLLYSKPQHLLSDAYIASLTVNASTSVLSATPPGQDSLPKAPPPPGPQSSTPSLPSEPNMFLSFANANVSSYTELFWHLKWSKDSDKPTSKIPPKGPAIPALYALIIGINKYGSITKLSGCVSDAESVEDFLTEDLQVPKQHIISLRDEQASRSAIIQAFGDLANDIRIKRGDPIFIFFAGHGSELAAPRGWAAGGPDSKIQALVPQDYNSSASDPKKLVYAIPDRTVGALINKISREKGNNITVIFDCCHSGSGTRGGIDSKERTVELENNTPTDLDQQSWRQSAENGEALAPGTLYTGLESHVLLAACGAKEVATEYGTPRRGRFTNAFIQLLRQEGVDKLRYFDVLNRLESIPNQNPQCEGKYSDRVFFDAKSPPARRVVYPVQTKHGEYRMEAGSAHGISAGAEFAVYADYNTVLTSEPLGGLVVDRIEFFHTTLKPTSGIPFLVGESAVALQTKLGQKEDLTLHVEFDIKLISVFEALLTDIQTPGPNSAKIALVGRNQAKLEIVMEGDKLYFNNLDERVTGYGISRIQYPVEPKPDVIRPILRAAAHYYWHLSRKSTRENMFLNNVEVEYFELHGNDDDEDEDENDWSPGENPVNLYAGGAIDLVIDVSKRYGMRLTNKTGRDIYPAVFYFKDNLSIVSYHCPTNSGNQDLPFKKGEVFTIGYDSAGIKLRRTVNLPDGQDITVGFLKMFFTTQYVDFSNILQPTPFIPGRADVPPTKVKPVRWGTILIPQIQRRSK</sequence>
<dbReference type="InterPro" id="IPR050452">
    <property type="entry name" value="Metacaspase"/>
</dbReference>
<evidence type="ECO:0000256" key="3">
    <source>
        <dbReference type="ARBA" id="ARBA00022807"/>
    </source>
</evidence>
<proteinExistence type="inferred from homology"/>
<feature type="domain" description="Peptidase C14 caspase" evidence="5">
    <location>
        <begin position="236"/>
        <end position="486"/>
    </location>
</feature>
<keyword evidence="3" id="KW-0645">Protease</keyword>
<dbReference type="AlphaFoldDB" id="A0A166F140"/>
<name>A0A166F140_9AGAM</name>
<dbReference type="Proteomes" id="UP000076532">
    <property type="component" value="Unassembled WGS sequence"/>
</dbReference>
<reference evidence="6 7" key="1">
    <citation type="journal article" date="2016" name="Mol. Biol. Evol.">
        <title>Comparative Genomics of Early-Diverging Mushroom-Forming Fungi Provides Insights into the Origins of Lignocellulose Decay Capabilities.</title>
        <authorList>
            <person name="Nagy L.G."/>
            <person name="Riley R."/>
            <person name="Tritt A."/>
            <person name="Adam C."/>
            <person name="Daum C."/>
            <person name="Floudas D."/>
            <person name="Sun H."/>
            <person name="Yadav J.S."/>
            <person name="Pangilinan J."/>
            <person name="Larsson K.H."/>
            <person name="Matsuura K."/>
            <person name="Barry K."/>
            <person name="Labutti K."/>
            <person name="Kuo R."/>
            <person name="Ohm R.A."/>
            <person name="Bhattacharya S.S."/>
            <person name="Shirouzu T."/>
            <person name="Yoshinaga Y."/>
            <person name="Martin F.M."/>
            <person name="Grigoriev I.V."/>
            <person name="Hibbett D.S."/>
        </authorList>
    </citation>
    <scope>NUCLEOTIDE SEQUENCE [LARGE SCALE GENOMIC DNA]</scope>
    <source>
        <strain evidence="6 7">CBS 109695</strain>
    </source>
</reference>
<dbReference type="PANTHER" id="PTHR48104">
    <property type="entry name" value="METACASPASE-4"/>
    <property type="match status" value="1"/>
</dbReference>
<gene>
    <name evidence="6" type="ORF">FIBSPDRAFT_1047566</name>
</gene>
<dbReference type="GO" id="GO:0006508">
    <property type="term" value="P:proteolysis"/>
    <property type="evidence" value="ECO:0007669"/>
    <property type="project" value="InterPro"/>
</dbReference>
<evidence type="ECO:0000256" key="1">
    <source>
        <dbReference type="ARBA" id="ARBA00009005"/>
    </source>
</evidence>
<dbReference type="GO" id="GO:0004197">
    <property type="term" value="F:cysteine-type endopeptidase activity"/>
    <property type="evidence" value="ECO:0007669"/>
    <property type="project" value="InterPro"/>
</dbReference>
<dbReference type="Pfam" id="PF00656">
    <property type="entry name" value="Peptidase_C14"/>
    <property type="match status" value="1"/>
</dbReference>
<feature type="region of interest" description="Disordered" evidence="4">
    <location>
        <begin position="160"/>
        <end position="190"/>
    </location>
</feature>
<protein>
    <recommendedName>
        <fullName evidence="5">Peptidase C14 caspase domain-containing protein</fullName>
    </recommendedName>
</protein>
<keyword evidence="3" id="KW-0788">Thiol protease</keyword>
<evidence type="ECO:0000313" key="6">
    <source>
        <dbReference type="EMBL" id="KZP16323.1"/>
    </source>
</evidence>
<keyword evidence="2" id="KW-0053">Apoptosis</keyword>
<dbReference type="GO" id="GO:0005737">
    <property type="term" value="C:cytoplasm"/>
    <property type="evidence" value="ECO:0007669"/>
    <property type="project" value="TreeGrafter"/>
</dbReference>
<dbReference type="InterPro" id="IPR029030">
    <property type="entry name" value="Caspase-like_dom_sf"/>
</dbReference>
<dbReference type="EMBL" id="KV417594">
    <property type="protein sequence ID" value="KZP16323.1"/>
    <property type="molecule type" value="Genomic_DNA"/>
</dbReference>
<evidence type="ECO:0000256" key="2">
    <source>
        <dbReference type="ARBA" id="ARBA00022703"/>
    </source>
</evidence>
<keyword evidence="3" id="KW-0378">Hydrolase</keyword>
<dbReference type="PANTHER" id="PTHR48104:SF30">
    <property type="entry name" value="METACASPASE-1"/>
    <property type="match status" value="1"/>
</dbReference>
<keyword evidence="7" id="KW-1185">Reference proteome</keyword>
<dbReference type="GO" id="GO:0006915">
    <property type="term" value="P:apoptotic process"/>
    <property type="evidence" value="ECO:0007669"/>
    <property type="project" value="UniProtKB-KW"/>
</dbReference>
<organism evidence="6 7">
    <name type="scientific">Athelia psychrophila</name>
    <dbReference type="NCBI Taxonomy" id="1759441"/>
    <lineage>
        <taxon>Eukaryota</taxon>
        <taxon>Fungi</taxon>
        <taxon>Dikarya</taxon>
        <taxon>Basidiomycota</taxon>
        <taxon>Agaricomycotina</taxon>
        <taxon>Agaricomycetes</taxon>
        <taxon>Agaricomycetidae</taxon>
        <taxon>Atheliales</taxon>
        <taxon>Atheliaceae</taxon>
        <taxon>Athelia</taxon>
    </lineage>
</organism>
<evidence type="ECO:0000256" key="4">
    <source>
        <dbReference type="SAM" id="MobiDB-lite"/>
    </source>
</evidence>
<accession>A0A166F140</accession>